<gene>
    <name evidence="1" type="ORF">QM089_18035</name>
</gene>
<organism evidence="1 2">
    <name type="scientific">Shewanella xiamenensis</name>
    <dbReference type="NCBI Taxonomy" id="332186"/>
    <lineage>
        <taxon>Bacteria</taxon>
        <taxon>Pseudomonadati</taxon>
        <taxon>Pseudomonadota</taxon>
        <taxon>Gammaproteobacteria</taxon>
        <taxon>Alteromonadales</taxon>
        <taxon>Shewanellaceae</taxon>
        <taxon>Shewanella</taxon>
    </lineage>
</organism>
<name>A0A1E3UWD6_9GAMM</name>
<comment type="caution">
    <text evidence="1">The sequence shown here is derived from an EMBL/GenBank/DDBJ whole genome shotgun (WGS) entry which is preliminary data.</text>
</comment>
<dbReference type="EMBL" id="JASGOQ010000001">
    <property type="protein sequence ID" value="MDV5392098.1"/>
    <property type="molecule type" value="Genomic_DNA"/>
</dbReference>
<dbReference type="AlphaFoldDB" id="A0A1E3UWD6"/>
<evidence type="ECO:0000313" key="1">
    <source>
        <dbReference type="EMBL" id="MDV5392098.1"/>
    </source>
</evidence>
<protein>
    <submittedName>
        <fullName evidence="1">Uncharacterized protein</fullName>
    </submittedName>
</protein>
<reference evidence="1" key="1">
    <citation type="submission" date="2023-05" db="EMBL/GenBank/DDBJ databases">
        <title>Colonisation of extended spectrum b-lactamase- and carbapenemase-producing bacteria on hospital surfaces from low- and middle-income countries.</title>
        <authorList>
            <person name="Nieto-Rosado M."/>
            <person name="Sands K."/>
            <person name="Iregbu K."/>
            <person name="Zahra R."/>
            <person name="Mazarati J.B."/>
            <person name="Mehtar S."/>
            <person name="Barnards-Group B."/>
            <person name="Walsh T.R."/>
        </authorList>
    </citation>
    <scope>NUCLEOTIDE SEQUENCE</scope>
    <source>
        <strain evidence="1">PP-E493</strain>
    </source>
</reference>
<dbReference type="RefSeq" id="WP_069454125.1">
    <property type="nucleotide sequence ID" value="NZ_JASGOQ010000001.1"/>
</dbReference>
<sequence>MIEFTDSFSQACVAEACVAFPELRNRLAVELILPMFVRPLNAMGQVIGKPIVAPNPKLHKTVLSVFHRDVVEHLPKEISFCRYVCPCDSYGVPTGEWQRVINGVYFNHGSNEQPNWSVHT</sequence>
<evidence type="ECO:0000313" key="2">
    <source>
        <dbReference type="Proteomes" id="UP001187859"/>
    </source>
</evidence>
<accession>A0A1E3UWD6</accession>
<dbReference type="OrthoDB" id="5589158at2"/>
<proteinExistence type="predicted"/>
<dbReference type="Proteomes" id="UP001187859">
    <property type="component" value="Unassembled WGS sequence"/>
</dbReference>